<sequence>MYRDSRNFRSSSARNAARFCITARGALLLACVSGRRALGSGLDSLGLRGRTHRSPFQQRALTHSFNSPLRCNARTVSVQLYVFARLYLRVQVFISFFSLLSCLSSRPAPGAVICGECSVWRAASSWPLSRRVAGCDAVGLPLFPRLSQLAGRRFSY</sequence>
<accession>A0AAD6T1G9</accession>
<evidence type="ECO:0000313" key="2">
    <source>
        <dbReference type="Proteomes" id="UP001218188"/>
    </source>
</evidence>
<dbReference type="Proteomes" id="UP001218188">
    <property type="component" value="Unassembled WGS sequence"/>
</dbReference>
<reference evidence="1" key="1">
    <citation type="submission" date="2023-03" db="EMBL/GenBank/DDBJ databases">
        <title>Massive genome expansion in bonnet fungi (Mycena s.s.) driven by repeated elements and novel gene families across ecological guilds.</title>
        <authorList>
            <consortium name="Lawrence Berkeley National Laboratory"/>
            <person name="Harder C.B."/>
            <person name="Miyauchi S."/>
            <person name="Viragh M."/>
            <person name="Kuo A."/>
            <person name="Thoen E."/>
            <person name="Andreopoulos B."/>
            <person name="Lu D."/>
            <person name="Skrede I."/>
            <person name="Drula E."/>
            <person name="Henrissat B."/>
            <person name="Morin E."/>
            <person name="Kohler A."/>
            <person name="Barry K."/>
            <person name="LaButti K."/>
            <person name="Morin E."/>
            <person name="Salamov A."/>
            <person name="Lipzen A."/>
            <person name="Mereny Z."/>
            <person name="Hegedus B."/>
            <person name="Baldrian P."/>
            <person name="Stursova M."/>
            <person name="Weitz H."/>
            <person name="Taylor A."/>
            <person name="Grigoriev I.V."/>
            <person name="Nagy L.G."/>
            <person name="Martin F."/>
            <person name="Kauserud H."/>
        </authorList>
    </citation>
    <scope>NUCLEOTIDE SEQUENCE</scope>
    <source>
        <strain evidence="1">CBHHK200</strain>
    </source>
</reference>
<dbReference type="AlphaFoldDB" id="A0AAD6T1G9"/>
<protein>
    <submittedName>
        <fullName evidence="1">Uncharacterized protein</fullName>
    </submittedName>
</protein>
<evidence type="ECO:0000313" key="1">
    <source>
        <dbReference type="EMBL" id="KAJ7037604.1"/>
    </source>
</evidence>
<keyword evidence="2" id="KW-1185">Reference proteome</keyword>
<organism evidence="1 2">
    <name type="scientific">Mycena alexandri</name>
    <dbReference type="NCBI Taxonomy" id="1745969"/>
    <lineage>
        <taxon>Eukaryota</taxon>
        <taxon>Fungi</taxon>
        <taxon>Dikarya</taxon>
        <taxon>Basidiomycota</taxon>
        <taxon>Agaricomycotina</taxon>
        <taxon>Agaricomycetes</taxon>
        <taxon>Agaricomycetidae</taxon>
        <taxon>Agaricales</taxon>
        <taxon>Marasmiineae</taxon>
        <taxon>Mycenaceae</taxon>
        <taxon>Mycena</taxon>
    </lineage>
</organism>
<name>A0AAD6T1G9_9AGAR</name>
<proteinExistence type="predicted"/>
<gene>
    <name evidence="1" type="ORF">C8F04DRAFT_1091856</name>
</gene>
<comment type="caution">
    <text evidence="1">The sequence shown here is derived from an EMBL/GenBank/DDBJ whole genome shotgun (WGS) entry which is preliminary data.</text>
</comment>
<dbReference type="EMBL" id="JARJCM010000036">
    <property type="protein sequence ID" value="KAJ7037604.1"/>
    <property type="molecule type" value="Genomic_DNA"/>
</dbReference>